<dbReference type="AlphaFoldDB" id="A0A835PY64"/>
<feature type="region of interest" description="Disordered" evidence="8">
    <location>
        <begin position="1"/>
        <end position="90"/>
    </location>
</feature>
<evidence type="ECO:0000259" key="10">
    <source>
        <dbReference type="Pfam" id="PF01490"/>
    </source>
</evidence>
<feature type="transmembrane region" description="Helical" evidence="9">
    <location>
        <begin position="336"/>
        <end position="363"/>
    </location>
</feature>
<feature type="compositionally biased region" description="Basic and acidic residues" evidence="8">
    <location>
        <begin position="1"/>
        <end position="21"/>
    </location>
</feature>
<protein>
    <recommendedName>
        <fullName evidence="10">Amino acid transporter transmembrane domain-containing protein</fullName>
    </recommendedName>
</protein>
<dbReference type="Proteomes" id="UP000639772">
    <property type="component" value="Chromosome 12"/>
</dbReference>
<feature type="transmembrane region" description="Helical" evidence="9">
    <location>
        <begin position="259"/>
        <end position="278"/>
    </location>
</feature>
<evidence type="ECO:0000256" key="1">
    <source>
        <dbReference type="ARBA" id="ARBA00004141"/>
    </source>
</evidence>
<feature type="transmembrane region" description="Helical" evidence="9">
    <location>
        <begin position="284"/>
        <end position="307"/>
    </location>
</feature>
<feature type="transmembrane region" description="Helical" evidence="9">
    <location>
        <begin position="424"/>
        <end position="450"/>
    </location>
</feature>
<feature type="domain" description="Amino acid transporter transmembrane" evidence="10">
    <location>
        <begin position="252"/>
        <end position="344"/>
    </location>
</feature>
<keyword evidence="6 9" id="KW-0472">Membrane</keyword>
<evidence type="ECO:0000313" key="12">
    <source>
        <dbReference type="Proteomes" id="UP000639772"/>
    </source>
</evidence>
<dbReference type="InterPro" id="IPR013057">
    <property type="entry name" value="AA_transpt_TM"/>
</dbReference>
<keyword evidence="4" id="KW-0029">Amino-acid transport</keyword>
<name>A0A835PY64_VANPL</name>
<evidence type="ECO:0000256" key="9">
    <source>
        <dbReference type="SAM" id="Phobius"/>
    </source>
</evidence>
<feature type="region of interest" description="Disordered" evidence="8">
    <location>
        <begin position="204"/>
        <end position="234"/>
    </location>
</feature>
<keyword evidence="2" id="KW-0813">Transport</keyword>
<evidence type="ECO:0000256" key="8">
    <source>
        <dbReference type="SAM" id="MobiDB-lite"/>
    </source>
</evidence>
<dbReference type="PANTHER" id="PTHR22950">
    <property type="entry name" value="AMINO ACID TRANSPORTER"/>
    <property type="match status" value="1"/>
</dbReference>
<keyword evidence="3 9" id="KW-0812">Transmembrane</keyword>
<dbReference type="PANTHER" id="PTHR22950:SF692">
    <property type="entry name" value="TRANSMEMBRANE AMINO ACID TRANSPORTER FAMILY PROTEIN"/>
    <property type="match status" value="1"/>
</dbReference>
<sequence>MEEDEKTKSSRSKLHFEESMKYARRSQSRGFGSEFRFAERSEATAGVGSDPFAASEKKRTRSNREKNGSFSGVFGAQEEDDAPSENVEPRSVLPGEEAAAASEGEAPPSPSAVGERLPCFPPQSVWPCSVLLASMASSCVSFEYILALFSMRDTADHWISGTPTLNKLGSRLGKSFLLSSFRGQQTPESNSSFIKPLLPSKVDSRDEQQQRRSSQSLLAPPVPAHRSSVRKPRTDYKPVRAVSHELPATPRQCSFSQGVINGVNVLCGVGILAAPYAIKEGGWIGLSVLLLYAILTFYTAILLRLCLDSEQALRPTLTSSARQHLYRSYCGLNYPLLGTLCNFCISTLLFAAAAAMGFVLFGLSTQSQFTLNMPHKFVASNVNWLDNGLLMSLIGSFLTMLVALILPCLCYLRIARSKATRTEVSMCTVILIVGVVSSAFGTFSAISTIISSLN</sequence>
<comment type="subcellular location">
    <subcellularLocation>
        <location evidence="1">Membrane</location>
        <topology evidence="1">Multi-pass membrane protein</topology>
    </subcellularLocation>
</comment>
<dbReference type="EMBL" id="JADCNM010000012">
    <property type="protein sequence ID" value="KAG0459273.1"/>
    <property type="molecule type" value="Genomic_DNA"/>
</dbReference>
<evidence type="ECO:0000256" key="3">
    <source>
        <dbReference type="ARBA" id="ARBA00022692"/>
    </source>
</evidence>
<evidence type="ECO:0000256" key="4">
    <source>
        <dbReference type="ARBA" id="ARBA00022970"/>
    </source>
</evidence>
<organism evidence="11 12">
    <name type="scientific">Vanilla planifolia</name>
    <name type="common">Vanilla</name>
    <dbReference type="NCBI Taxonomy" id="51239"/>
    <lineage>
        <taxon>Eukaryota</taxon>
        <taxon>Viridiplantae</taxon>
        <taxon>Streptophyta</taxon>
        <taxon>Embryophyta</taxon>
        <taxon>Tracheophyta</taxon>
        <taxon>Spermatophyta</taxon>
        <taxon>Magnoliopsida</taxon>
        <taxon>Liliopsida</taxon>
        <taxon>Asparagales</taxon>
        <taxon>Orchidaceae</taxon>
        <taxon>Vanilloideae</taxon>
        <taxon>Vanilleae</taxon>
        <taxon>Vanilla</taxon>
    </lineage>
</organism>
<feature type="compositionally biased region" description="Low complexity" evidence="8">
    <location>
        <begin position="95"/>
        <end position="106"/>
    </location>
</feature>
<comment type="similarity">
    <text evidence="7">Belongs to the amino acid/polyamine transporter 2 family. Amino acid/auxin permease (AAAP) (TC 2.A.18.5) subfamily.</text>
</comment>
<comment type="caution">
    <text evidence="11">The sequence shown here is derived from an EMBL/GenBank/DDBJ whole genome shotgun (WGS) entry which is preliminary data.</text>
</comment>
<evidence type="ECO:0000313" key="11">
    <source>
        <dbReference type="EMBL" id="KAG0459273.1"/>
    </source>
</evidence>
<keyword evidence="5 9" id="KW-1133">Transmembrane helix</keyword>
<dbReference type="OrthoDB" id="655540at2759"/>
<dbReference type="GO" id="GO:0015179">
    <property type="term" value="F:L-amino acid transmembrane transporter activity"/>
    <property type="evidence" value="ECO:0007669"/>
    <property type="project" value="TreeGrafter"/>
</dbReference>
<evidence type="ECO:0000256" key="2">
    <source>
        <dbReference type="ARBA" id="ARBA00022448"/>
    </source>
</evidence>
<feature type="transmembrane region" description="Helical" evidence="9">
    <location>
        <begin position="389"/>
        <end position="412"/>
    </location>
</feature>
<feature type="region of interest" description="Disordered" evidence="8">
    <location>
        <begin position="95"/>
        <end position="114"/>
    </location>
</feature>
<evidence type="ECO:0000256" key="7">
    <source>
        <dbReference type="ARBA" id="ARBA00049662"/>
    </source>
</evidence>
<evidence type="ECO:0000256" key="6">
    <source>
        <dbReference type="ARBA" id="ARBA00023136"/>
    </source>
</evidence>
<dbReference type="GO" id="GO:0005774">
    <property type="term" value="C:vacuolar membrane"/>
    <property type="evidence" value="ECO:0007669"/>
    <property type="project" value="TreeGrafter"/>
</dbReference>
<reference evidence="11 12" key="1">
    <citation type="journal article" date="2020" name="Nat. Food">
        <title>A phased Vanilla planifolia genome enables genetic improvement of flavour and production.</title>
        <authorList>
            <person name="Hasing T."/>
            <person name="Tang H."/>
            <person name="Brym M."/>
            <person name="Khazi F."/>
            <person name="Huang T."/>
            <person name="Chambers A.H."/>
        </authorList>
    </citation>
    <scope>NUCLEOTIDE SEQUENCE [LARGE SCALE GENOMIC DNA]</scope>
    <source>
        <tissue evidence="11">Leaf</tissue>
    </source>
</reference>
<gene>
    <name evidence="11" type="ORF">HPP92_022401</name>
</gene>
<dbReference type="Pfam" id="PF01490">
    <property type="entry name" value="Aa_trans"/>
    <property type="match status" value="1"/>
</dbReference>
<accession>A0A835PY64</accession>
<evidence type="ECO:0000256" key="5">
    <source>
        <dbReference type="ARBA" id="ARBA00022989"/>
    </source>
</evidence>
<proteinExistence type="inferred from homology"/>